<dbReference type="InterPro" id="IPR018531">
    <property type="entry name" value="DUF1993"/>
</dbReference>
<dbReference type="PANTHER" id="PTHR36922">
    <property type="entry name" value="BLL2446 PROTEIN"/>
    <property type="match status" value="1"/>
</dbReference>
<comment type="caution">
    <text evidence="1">The sequence shown here is derived from an EMBL/GenBank/DDBJ whole genome shotgun (WGS) entry which is preliminary data.</text>
</comment>
<gene>
    <name evidence="1" type="ORF">DES47_11367</name>
</gene>
<accession>A0A4R6QFP7</accession>
<dbReference type="RefSeq" id="WP_133703698.1">
    <property type="nucleotide sequence ID" value="NZ_SNXS01000013.1"/>
</dbReference>
<dbReference type="OrthoDB" id="338237at2"/>
<protein>
    <recommendedName>
        <fullName evidence="3">DUF1993 domain-containing protein</fullName>
    </recommendedName>
</protein>
<dbReference type="InParanoid" id="A0A4R6QFP7"/>
<sequence>MSFDLHSASVPVFQRYLERLNGLVRIAQRHVQSQNLAAAELLGARLAPDMAPFSGQVQMATHFALRACFPLAGRPVPAYGEFGSDFEGLCGRIAQALALLTELEPADFELAPGRRLESQAGSALVSLPPAEFLTLYALPNFFFHLGSAYAVLRSQGLPLGKQDFDGFHHYPTAPP</sequence>
<evidence type="ECO:0008006" key="3">
    <source>
        <dbReference type="Google" id="ProtNLM"/>
    </source>
</evidence>
<evidence type="ECO:0000313" key="2">
    <source>
        <dbReference type="Proteomes" id="UP000295361"/>
    </source>
</evidence>
<organism evidence="1 2">
    <name type="scientific">Roseateles toxinivorans</name>
    <dbReference type="NCBI Taxonomy" id="270368"/>
    <lineage>
        <taxon>Bacteria</taxon>
        <taxon>Pseudomonadati</taxon>
        <taxon>Pseudomonadota</taxon>
        <taxon>Betaproteobacteria</taxon>
        <taxon>Burkholderiales</taxon>
        <taxon>Sphaerotilaceae</taxon>
        <taxon>Roseateles</taxon>
    </lineage>
</organism>
<keyword evidence="2" id="KW-1185">Reference proteome</keyword>
<dbReference type="Pfam" id="PF09351">
    <property type="entry name" value="DUF1993"/>
    <property type="match status" value="1"/>
</dbReference>
<dbReference type="PANTHER" id="PTHR36922:SF1">
    <property type="entry name" value="DUF1993 DOMAIN-CONTAINING PROTEIN"/>
    <property type="match status" value="1"/>
</dbReference>
<dbReference type="SUPFAM" id="SSF109854">
    <property type="entry name" value="DinB/YfiT-like putative metalloenzymes"/>
    <property type="match status" value="1"/>
</dbReference>
<dbReference type="Proteomes" id="UP000295361">
    <property type="component" value="Unassembled WGS sequence"/>
</dbReference>
<dbReference type="AlphaFoldDB" id="A0A4R6QFP7"/>
<name>A0A4R6QFP7_9BURK</name>
<proteinExistence type="predicted"/>
<dbReference type="EMBL" id="SNXS01000013">
    <property type="protein sequence ID" value="TDP61384.1"/>
    <property type="molecule type" value="Genomic_DNA"/>
</dbReference>
<reference evidence="1 2" key="1">
    <citation type="submission" date="2019-03" db="EMBL/GenBank/DDBJ databases">
        <title>Genomic Encyclopedia of Type Strains, Phase IV (KMG-IV): sequencing the most valuable type-strain genomes for metagenomic binning, comparative biology and taxonomic classification.</title>
        <authorList>
            <person name="Goeker M."/>
        </authorList>
    </citation>
    <scope>NUCLEOTIDE SEQUENCE [LARGE SCALE GENOMIC DNA]</scope>
    <source>
        <strain evidence="1 2">DSM 16998</strain>
    </source>
</reference>
<dbReference type="InterPro" id="IPR034660">
    <property type="entry name" value="DinB/YfiT-like"/>
</dbReference>
<dbReference type="Gene3D" id="1.20.120.450">
    <property type="entry name" value="dinb family like domain"/>
    <property type="match status" value="1"/>
</dbReference>
<evidence type="ECO:0000313" key="1">
    <source>
        <dbReference type="EMBL" id="TDP61384.1"/>
    </source>
</evidence>